<dbReference type="GO" id="GO:0001228">
    <property type="term" value="F:DNA-binding transcription activator activity, RNA polymerase II-specific"/>
    <property type="evidence" value="ECO:0007669"/>
    <property type="project" value="TreeGrafter"/>
</dbReference>
<dbReference type="GO" id="GO:0008270">
    <property type="term" value="F:zinc ion binding"/>
    <property type="evidence" value="ECO:0007669"/>
    <property type="project" value="UniProtKB-KW"/>
</dbReference>
<keyword evidence="2" id="KW-0479">Metal-binding</keyword>
<dbReference type="PaxDb" id="55529-EKX51996"/>
<evidence type="ECO:0000256" key="2">
    <source>
        <dbReference type="ARBA" id="ARBA00022723"/>
    </source>
</evidence>
<dbReference type="GeneID" id="17308392"/>
<evidence type="ECO:0000313" key="10">
    <source>
        <dbReference type="EMBL" id="EKX51996.1"/>
    </source>
</evidence>
<dbReference type="InterPro" id="IPR036236">
    <property type="entry name" value="Znf_C2H2_sf"/>
</dbReference>
<organism evidence="10">
    <name type="scientific">Guillardia theta (strain CCMP2712)</name>
    <name type="common">Cryptophyte</name>
    <dbReference type="NCBI Taxonomy" id="905079"/>
    <lineage>
        <taxon>Eukaryota</taxon>
        <taxon>Cryptophyceae</taxon>
        <taxon>Pyrenomonadales</taxon>
        <taxon>Geminigeraceae</taxon>
        <taxon>Guillardia</taxon>
    </lineage>
</organism>
<protein>
    <recommendedName>
        <fullName evidence="9">C2H2-type domain-containing protein</fullName>
    </recommendedName>
</protein>
<evidence type="ECO:0000256" key="7">
    <source>
        <dbReference type="PROSITE-ProRule" id="PRU00042"/>
    </source>
</evidence>
<keyword evidence="3" id="KW-0677">Repeat</keyword>
<dbReference type="EnsemblProtists" id="EKX51996">
    <property type="protein sequence ID" value="EKX51996"/>
    <property type="gene ID" value="GUITHDRAFT_92575"/>
</dbReference>
<keyword evidence="4 7" id="KW-0863">Zinc-finger</keyword>
<feature type="domain" description="C2H2-type" evidence="9">
    <location>
        <begin position="172"/>
        <end position="200"/>
    </location>
</feature>
<dbReference type="eggNOG" id="KOG1721">
    <property type="taxonomic scope" value="Eukaryota"/>
</dbReference>
<feature type="domain" description="C2H2-type" evidence="9">
    <location>
        <begin position="116"/>
        <end position="144"/>
    </location>
</feature>
<sequence length="389" mass="44266">MSRADFMYASDDSYSGSLDSQDGFYENNSFEGDGLESYDEMYDYDSEHSEGSWFGQQYAVPGIRGQQYGSRPMDTDDRTSQSGEVRPVVCHMCSRSFARMPNLVRHWGGNIDPVQLDCYTCSRQFCSDSALLRHMQDAHGDDPHCCPHCGKSFSSRNGLMSHRGFEPDVLYHECNYCDRSFCSRKSRDQHESSSHGNECEVCNTQFASRRQLENHRGGAPFNARFDCRICGRWFCSARSLMQHADMSHHGFECLRCPICRTSFANLGQLLLHCDGVRPTHAFHCRVCSRPFCSMSRKIFHEQNECNVGSSPDLLEDFWSSDGLHRALAELIRRAQSMSSEQQQSTASRVMSRLQPRAATHEEKDDKEGCIFCFDNFGSAVCCWELAVIL</sequence>
<feature type="compositionally biased region" description="Polar residues" evidence="8">
    <location>
        <begin position="336"/>
        <end position="348"/>
    </location>
</feature>
<dbReference type="STRING" id="905079.L1JTV2"/>
<dbReference type="PANTHER" id="PTHR24376">
    <property type="entry name" value="ZINC FINGER PROTEIN"/>
    <property type="match status" value="1"/>
</dbReference>
<proteinExistence type="predicted"/>
<keyword evidence="5" id="KW-0862">Zinc</keyword>
<dbReference type="HOGENOM" id="CLU_710676_0_0_1"/>
<dbReference type="GO" id="GO:0000978">
    <property type="term" value="F:RNA polymerase II cis-regulatory region sequence-specific DNA binding"/>
    <property type="evidence" value="ECO:0007669"/>
    <property type="project" value="TreeGrafter"/>
</dbReference>
<dbReference type="EMBL" id="JH992974">
    <property type="protein sequence ID" value="EKX51996.1"/>
    <property type="molecule type" value="Genomic_DNA"/>
</dbReference>
<accession>L1JTV2</accession>
<feature type="domain" description="C2H2-type" evidence="9">
    <location>
        <begin position="144"/>
        <end position="163"/>
    </location>
</feature>
<dbReference type="Pfam" id="PF00096">
    <property type="entry name" value="zf-C2H2"/>
    <property type="match status" value="1"/>
</dbReference>
<keyword evidence="6" id="KW-0539">Nucleus</keyword>
<reference evidence="12" key="2">
    <citation type="submission" date="2012-11" db="EMBL/GenBank/DDBJ databases">
        <authorList>
            <person name="Kuo A."/>
            <person name="Curtis B.A."/>
            <person name="Tanifuji G."/>
            <person name="Burki F."/>
            <person name="Gruber A."/>
            <person name="Irimia M."/>
            <person name="Maruyama S."/>
            <person name="Arias M.C."/>
            <person name="Ball S.G."/>
            <person name="Gile G.H."/>
            <person name="Hirakawa Y."/>
            <person name="Hopkins J.F."/>
            <person name="Rensing S.A."/>
            <person name="Schmutz J."/>
            <person name="Symeonidi A."/>
            <person name="Elias M."/>
            <person name="Eveleigh R.J."/>
            <person name="Herman E.K."/>
            <person name="Klute M.J."/>
            <person name="Nakayama T."/>
            <person name="Obornik M."/>
            <person name="Reyes-Prieto A."/>
            <person name="Armbrust E.V."/>
            <person name="Aves S.J."/>
            <person name="Beiko R.G."/>
            <person name="Coutinho P."/>
            <person name="Dacks J.B."/>
            <person name="Durnford D.G."/>
            <person name="Fast N.M."/>
            <person name="Green B.R."/>
            <person name="Grisdale C."/>
            <person name="Hempe F."/>
            <person name="Henrissat B."/>
            <person name="Hoppner M.P."/>
            <person name="Ishida K.-I."/>
            <person name="Kim E."/>
            <person name="Koreny L."/>
            <person name="Kroth P.G."/>
            <person name="Liu Y."/>
            <person name="Malik S.-B."/>
            <person name="Maier U.G."/>
            <person name="McRose D."/>
            <person name="Mock T."/>
            <person name="Neilson J.A."/>
            <person name="Onodera N.T."/>
            <person name="Poole A.M."/>
            <person name="Pritham E.J."/>
            <person name="Richards T.A."/>
            <person name="Rocap G."/>
            <person name="Roy S.W."/>
            <person name="Sarai C."/>
            <person name="Schaack S."/>
            <person name="Shirato S."/>
            <person name="Slamovits C.H."/>
            <person name="Spencer D.F."/>
            <person name="Suzuki S."/>
            <person name="Worden A.Z."/>
            <person name="Zauner S."/>
            <person name="Barry K."/>
            <person name="Bell C."/>
            <person name="Bharti A.K."/>
            <person name="Crow J.A."/>
            <person name="Grimwood J."/>
            <person name="Kramer R."/>
            <person name="Lindquist E."/>
            <person name="Lucas S."/>
            <person name="Salamov A."/>
            <person name="McFadden G.I."/>
            <person name="Lane C.E."/>
            <person name="Keeling P.J."/>
            <person name="Gray M.W."/>
            <person name="Grigoriev I.V."/>
            <person name="Archibald J.M."/>
        </authorList>
    </citation>
    <scope>NUCLEOTIDE SEQUENCE</scope>
    <source>
        <strain evidence="12">CCMP2712</strain>
    </source>
</reference>
<feature type="region of interest" description="Disordered" evidence="8">
    <location>
        <begin position="64"/>
        <end position="83"/>
    </location>
</feature>
<reference evidence="11" key="3">
    <citation type="submission" date="2015-06" db="UniProtKB">
        <authorList>
            <consortium name="EnsemblProtists"/>
        </authorList>
    </citation>
    <scope>IDENTIFICATION</scope>
</reference>
<evidence type="ECO:0000256" key="1">
    <source>
        <dbReference type="ARBA" id="ARBA00004123"/>
    </source>
</evidence>
<dbReference type="SUPFAM" id="SSF57667">
    <property type="entry name" value="beta-beta-alpha zinc fingers"/>
    <property type="match status" value="3"/>
</dbReference>
<evidence type="ECO:0000313" key="11">
    <source>
        <dbReference type="EnsemblProtists" id="EKX51996"/>
    </source>
</evidence>
<dbReference type="RefSeq" id="XP_005838976.1">
    <property type="nucleotide sequence ID" value="XM_005838919.1"/>
</dbReference>
<evidence type="ECO:0000256" key="8">
    <source>
        <dbReference type="SAM" id="MobiDB-lite"/>
    </source>
</evidence>
<dbReference type="PROSITE" id="PS00028">
    <property type="entry name" value="ZINC_FINGER_C2H2_1"/>
    <property type="match status" value="3"/>
</dbReference>
<gene>
    <name evidence="10" type="ORF">GUITHDRAFT_92575</name>
</gene>
<evidence type="ECO:0000256" key="5">
    <source>
        <dbReference type="ARBA" id="ARBA00022833"/>
    </source>
</evidence>
<feature type="region of interest" description="Disordered" evidence="8">
    <location>
        <begin position="336"/>
        <end position="359"/>
    </location>
</feature>
<dbReference type="KEGG" id="gtt:GUITHDRAFT_92575"/>
<keyword evidence="12" id="KW-1185">Reference proteome</keyword>
<dbReference type="Pfam" id="PF12874">
    <property type="entry name" value="zf-met"/>
    <property type="match status" value="1"/>
</dbReference>
<evidence type="ECO:0000256" key="3">
    <source>
        <dbReference type="ARBA" id="ARBA00022737"/>
    </source>
</evidence>
<dbReference type="Gene3D" id="3.30.160.60">
    <property type="entry name" value="Classic Zinc Finger"/>
    <property type="match status" value="3"/>
</dbReference>
<name>L1JTV2_GUITC</name>
<evidence type="ECO:0000256" key="4">
    <source>
        <dbReference type="ARBA" id="ARBA00022771"/>
    </source>
</evidence>
<dbReference type="AlphaFoldDB" id="L1JTV2"/>
<dbReference type="SMART" id="SM00355">
    <property type="entry name" value="ZnF_C2H2"/>
    <property type="match status" value="7"/>
</dbReference>
<dbReference type="PANTHER" id="PTHR24376:SF235">
    <property type="entry name" value="C2H2-TYPE DOMAIN-CONTAINING PROTEIN"/>
    <property type="match status" value="1"/>
</dbReference>
<dbReference type="OMA" id="HQWRHHY"/>
<evidence type="ECO:0000256" key="6">
    <source>
        <dbReference type="ARBA" id="ARBA00023242"/>
    </source>
</evidence>
<comment type="subcellular location">
    <subcellularLocation>
        <location evidence="1">Nucleus</location>
    </subcellularLocation>
</comment>
<dbReference type="GO" id="GO:0005634">
    <property type="term" value="C:nucleus"/>
    <property type="evidence" value="ECO:0007669"/>
    <property type="project" value="UniProtKB-SubCell"/>
</dbReference>
<dbReference type="InterPro" id="IPR013087">
    <property type="entry name" value="Znf_C2H2_type"/>
</dbReference>
<reference evidence="10 12" key="1">
    <citation type="journal article" date="2012" name="Nature">
        <title>Algal genomes reveal evolutionary mosaicism and the fate of nucleomorphs.</title>
        <authorList>
            <consortium name="DOE Joint Genome Institute"/>
            <person name="Curtis B.A."/>
            <person name="Tanifuji G."/>
            <person name="Burki F."/>
            <person name="Gruber A."/>
            <person name="Irimia M."/>
            <person name="Maruyama S."/>
            <person name="Arias M.C."/>
            <person name="Ball S.G."/>
            <person name="Gile G.H."/>
            <person name="Hirakawa Y."/>
            <person name="Hopkins J.F."/>
            <person name="Kuo A."/>
            <person name="Rensing S.A."/>
            <person name="Schmutz J."/>
            <person name="Symeonidi A."/>
            <person name="Elias M."/>
            <person name="Eveleigh R.J."/>
            <person name="Herman E.K."/>
            <person name="Klute M.J."/>
            <person name="Nakayama T."/>
            <person name="Obornik M."/>
            <person name="Reyes-Prieto A."/>
            <person name="Armbrust E.V."/>
            <person name="Aves S.J."/>
            <person name="Beiko R.G."/>
            <person name="Coutinho P."/>
            <person name="Dacks J.B."/>
            <person name="Durnford D.G."/>
            <person name="Fast N.M."/>
            <person name="Green B.R."/>
            <person name="Grisdale C.J."/>
            <person name="Hempel F."/>
            <person name="Henrissat B."/>
            <person name="Hoppner M.P."/>
            <person name="Ishida K."/>
            <person name="Kim E."/>
            <person name="Koreny L."/>
            <person name="Kroth P.G."/>
            <person name="Liu Y."/>
            <person name="Malik S.B."/>
            <person name="Maier U.G."/>
            <person name="McRose D."/>
            <person name="Mock T."/>
            <person name="Neilson J.A."/>
            <person name="Onodera N.T."/>
            <person name="Poole A.M."/>
            <person name="Pritham E.J."/>
            <person name="Richards T.A."/>
            <person name="Rocap G."/>
            <person name="Roy S.W."/>
            <person name="Sarai C."/>
            <person name="Schaack S."/>
            <person name="Shirato S."/>
            <person name="Slamovits C.H."/>
            <person name="Spencer D.F."/>
            <person name="Suzuki S."/>
            <person name="Worden A.Z."/>
            <person name="Zauner S."/>
            <person name="Barry K."/>
            <person name="Bell C."/>
            <person name="Bharti A.K."/>
            <person name="Crow J.A."/>
            <person name="Grimwood J."/>
            <person name="Kramer R."/>
            <person name="Lindquist E."/>
            <person name="Lucas S."/>
            <person name="Salamov A."/>
            <person name="McFadden G.I."/>
            <person name="Lane C.E."/>
            <person name="Keeling P.J."/>
            <person name="Gray M.W."/>
            <person name="Grigoriev I.V."/>
            <person name="Archibald J.M."/>
        </authorList>
    </citation>
    <scope>NUCLEOTIDE SEQUENCE</scope>
    <source>
        <strain evidence="10 12">CCMP2712</strain>
    </source>
</reference>
<dbReference type="PROSITE" id="PS50157">
    <property type="entry name" value="ZINC_FINGER_C2H2_2"/>
    <property type="match status" value="4"/>
</dbReference>
<feature type="domain" description="C2H2-type" evidence="9">
    <location>
        <begin position="225"/>
        <end position="250"/>
    </location>
</feature>
<evidence type="ECO:0000313" key="12">
    <source>
        <dbReference type="Proteomes" id="UP000011087"/>
    </source>
</evidence>
<evidence type="ECO:0000259" key="9">
    <source>
        <dbReference type="PROSITE" id="PS50157"/>
    </source>
</evidence>
<dbReference type="OrthoDB" id="6077919at2759"/>
<dbReference type="Proteomes" id="UP000011087">
    <property type="component" value="Unassembled WGS sequence"/>
</dbReference>